<comment type="caution">
    <text evidence="1">The sequence shown here is derived from an EMBL/GenBank/DDBJ whole genome shotgun (WGS) entry which is preliminary data.</text>
</comment>
<dbReference type="OrthoDB" id="5512589at2759"/>
<dbReference type="EMBL" id="MCFD01000007">
    <property type="protein sequence ID" value="ORX69710.1"/>
    <property type="molecule type" value="Genomic_DNA"/>
</dbReference>
<evidence type="ECO:0000313" key="1">
    <source>
        <dbReference type="EMBL" id="ORX69710.1"/>
    </source>
</evidence>
<dbReference type="GeneID" id="63804346"/>
<organism evidence="1 2">
    <name type="scientific">Linderina pennispora</name>
    <dbReference type="NCBI Taxonomy" id="61395"/>
    <lineage>
        <taxon>Eukaryota</taxon>
        <taxon>Fungi</taxon>
        <taxon>Fungi incertae sedis</taxon>
        <taxon>Zoopagomycota</taxon>
        <taxon>Kickxellomycotina</taxon>
        <taxon>Kickxellomycetes</taxon>
        <taxon>Kickxellales</taxon>
        <taxon>Kickxellaceae</taxon>
        <taxon>Linderina</taxon>
    </lineage>
</organism>
<evidence type="ECO:0008006" key="3">
    <source>
        <dbReference type="Google" id="ProtNLM"/>
    </source>
</evidence>
<dbReference type="InterPro" id="IPR029044">
    <property type="entry name" value="Nucleotide-diphossugar_trans"/>
</dbReference>
<dbReference type="AlphaFoldDB" id="A0A1Y1W847"/>
<evidence type="ECO:0000313" key="2">
    <source>
        <dbReference type="Proteomes" id="UP000193922"/>
    </source>
</evidence>
<dbReference type="RefSeq" id="XP_040743398.1">
    <property type="nucleotide sequence ID" value="XM_040887698.1"/>
</dbReference>
<accession>A0A1Y1W847</accession>
<sequence>MPVNQNSDLQFYRNMWVGEYLRPVCDFQEDHCSMACNRLSTWDTLDKKTACFVREIKANYKNTEFFIKLDDDAFADYEYIMKLMDKYRGYEKPVYISDFILNLDGNPVLNGSWYGNGKFYMFNRKLVDCIDPDIVYHGNRNEDAVFGAMVYNGCGLVEQVREDDSKIWHREYRNKNKYIDLAALRNHE</sequence>
<protein>
    <recommendedName>
        <fullName evidence="3">Hexosyltransferase</fullName>
    </recommendedName>
</protein>
<proteinExistence type="predicted"/>
<reference evidence="1 2" key="1">
    <citation type="submission" date="2016-07" db="EMBL/GenBank/DDBJ databases">
        <title>Pervasive Adenine N6-methylation of Active Genes in Fungi.</title>
        <authorList>
            <consortium name="DOE Joint Genome Institute"/>
            <person name="Mondo S.J."/>
            <person name="Dannebaum R.O."/>
            <person name="Kuo R.C."/>
            <person name="Labutti K."/>
            <person name="Haridas S."/>
            <person name="Kuo A."/>
            <person name="Salamov A."/>
            <person name="Ahrendt S.R."/>
            <person name="Lipzen A."/>
            <person name="Sullivan W."/>
            <person name="Andreopoulos W.B."/>
            <person name="Clum A."/>
            <person name="Lindquist E."/>
            <person name="Daum C."/>
            <person name="Ramamoorthy G.K."/>
            <person name="Gryganskyi A."/>
            <person name="Culley D."/>
            <person name="Magnuson J.K."/>
            <person name="James T.Y."/>
            <person name="O'Malley M.A."/>
            <person name="Stajich J.E."/>
            <person name="Spatafora J.W."/>
            <person name="Visel A."/>
            <person name="Grigoriev I.V."/>
        </authorList>
    </citation>
    <scope>NUCLEOTIDE SEQUENCE [LARGE SCALE GENOMIC DNA]</scope>
    <source>
        <strain evidence="1 2">ATCC 12442</strain>
    </source>
</reference>
<gene>
    <name evidence="1" type="ORF">DL89DRAFT_267878</name>
</gene>
<keyword evidence="2" id="KW-1185">Reference proteome</keyword>
<dbReference type="Proteomes" id="UP000193922">
    <property type="component" value="Unassembled WGS sequence"/>
</dbReference>
<dbReference type="SUPFAM" id="SSF53448">
    <property type="entry name" value="Nucleotide-diphospho-sugar transferases"/>
    <property type="match status" value="1"/>
</dbReference>
<name>A0A1Y1W847_9FUNG</name>